<name>A0ABD3PLU4_9STRA</name>
<dbReference type="AlphaFoldDB" id="A0ABD3PLU4"/>
<organism evidence="2 3">
    <name type="scientific">Cyclotella atomus</name>
    <dbReference type="NCBI Taxonomy" id="382360"/>
    <lineage>
        <taxon>Eukaryota</taxon>
        <taxon>Sar</taxon>
        <taxon>Stramenopiles</taxon>
        <taxon>Ochrophyta</taxon>
        <taxon>Bacillariophyta</taxon>
        <taxon>Coscinodiscophyceae</taxon>
        <taxon>Thalassiosirophycidae</taxon>
        <taxon>Stephanodiscales</taxon>
        <taxon>Stephanodiscaceae</taxon>
        <taxon>Cyclotella</taxon>
    </lineage>
</organism>
<evidence type="ECO:0000313" key="2">
    <source>
        <dbReference type="EMBL" id="KAL3789053.1"/>
    </source>
</evidence>
<reference evidence="2 3" key="1">
    <citation type="submission" date="2024-10" db="EMBL/GenBank/DDBJ databases">
        <title>Updated reference genomes for cyclostephanoid diatoms.</title>
        <authorList>
            <person name="Roberts W.R."/>
            <person name="Alverson A.J."/>
        </authorList>
    </citation>
    <scope>NUCLEOTIDE SEQUENCE [LARGE SCALE GENOMIC DNA]</scope>
    <source>
        <strain evidence="2 3">AJA010-31</strain>
    </source>
</reference>
<gene>
    <name evidence="2" type="ORF">ACHAWO_004610</name>
</gene>
<feature type="region of interest" description="Disordered" evidence="1">
    <location>
        <begin position="49"/>
        <end position="78"/>
    </location>
</feature>
<keyword evidence="3" id="KW-1185">Reference proteome</keyword>
<dbReference type="EMBL" id="JALLPJ020000539">
    <property type="protein sequence ID" value="KAL3789053.1"/>
    <property type="molecule type" value="Genomic_DNA"/>
</dbReference>
<comment type="caution">
    <text evidence="2">The sequence shown here is derived from an EMBL/GenBank/DDBJ whole genome shotgun (WGS) entry which is preliminary data.</text>
</comment>
<sequence>MSNTEATNPYVALREAKIARNEARLAQLGLLRPTPANYSIGGLGAETKATKRLVAPKPAREPTRRSTRLSQQTDQPSYRELAFPYEGNRKRPIIAADANAISEVHIPTPSAAVVRQPSTPASNSVRSIDINVDKLVMGEHGLLGRMTEQPGKEYVINKAFELASSMEDQQSGTRLSFNKYCGVQEWNNAVFLWVNLGSKDNTVVNDFLDDGKQITWFGGSRMYDDSSVIHKLLTLGKAASEKASNIVLWVRRYDADLKKFTPYICLGRLSYHSHQPGSHPLAFVWTLIDAELLKNHSDPAVKEEYETLIRL</sequence>
<dbReference type="Proteomes" id="UP001530400">
    <property type="component" value="Unassembled WGS sequence"/>
</dbReference>
<accession>A0ABD3PLU4</accession>
<evidence type="ECO:0000256" key="1">
    <source>
        <dbReference type="SAM" id="MobiDB-lite"/>
    </source>
</evidence>
<proteinExistence type="predicted"/>
<protein>
    <submittedName>
        <fullName evidence="2">Uncharacterized protein</fullName>
    </submittedName>
</protein>
<evidence type="ECO:0000313" key="3">
    <source>
        <dbReference type="Proteomes" id="UP001530400"/>
    </source>
</evidence>